<dbReference type="GO" id="GO:0005737">
    <property type="term" value="C:cytoplasm"/>
    <property type="evidence" value="ECO:0007669"/>
    <property type="project" value="UniProtKB-SubCell"/>
</dbReference>
<dbReference type="SUPFAM" id="SSF55486">
    <property type="entry name" value="Metalloproteases ('zincins'), catalytic domain"/>
    <property type="match status" value="1"/>
</dbReference>
<dbReference type="InterPro" id="IPR002036">
    <property type="entry name" value="YbeY"/>
</dbReference>
<evidence type="ECO:0000313" key="9">
    <source>
        <dbReference type="EMBL" id="GGG05311.1"/>
    </source>
</evidence>
<evidence type="ECO:0000256" key="6">
    <source>
        <dbReference type="ARBA" id="ARBA00022801"/>
    </source>
</evidence>
<dbReference type="AlphaFoldDB" id="A0A8J3E9Q1"/>
<dbReference type="Proteomes" id="UP000636949">
    <property type="component" value="Unassembled WGS sequence"/>
</dbReference>
<accession>A0A8J3E9Q1</accession>
<dbReference type="InterPro" id="IPR023091">
    <property type="entry name" value="MetalPrtase_cat_dom_sf_prd"/>
</dbReference>
<feature type="binding site" evidence="8">
    <location>
        <position position="126"/>
    </location>
    <ligand>
        <name>Zn(2+)</name>
        <dbReference type="ChEBI" id="CHEBI:29105"/>
        <note>catalytic</note>
    </ligand>
</feature>
<keyword evidence="10" id="KW-1185">Reference proteome</keyword>
<dbReference type="RefSeq" id="WP_117003670.1">
    <property type="nucleotide sequence ID" value="NZ_BMJS01000035.1"/>
</dbReference>
<evidence type="ECO:0000256" key="7">
    <source>
        <dbReference type="ARBA" id="ARBA00022833"/>
    </source>
</evidence>
<dbReference type="PANTHER" id="PTHR46986">
    <property type="entry name" value="ENDORIBONUCLEASE YBEY, CHLOROPLASTIC"/>
    <property type="match status" value="1"/>
</dbReference>
<dbReference type="PANTHER" id="PTHR46986:SF1">
    <property type="entry name" value="ENDORIBONUCLEASE YBEY, CHLOROPLASTIC"/>
    <property type="match status" value="1"/>
</dbReference>
<dbReference type="InterPro" id="IPR020549">
    <property type="entry name" value="YbeY_CS"/>
</dbReference>
<feature type="binding site" evidence="8">
    <location>
        <position position="120"/>
    </location>
    <ligand>
        <name>Zn(2+)</name>
        <dbReference type="ChEBI" id="CHEBI:29105"/>
        <note>catalytic</note>
    </ligand>
</feature>
<name>A0A8J3E9Q1_9GAMM</name>
<dbReference type="EC" id="3.1.-.-" evidence="8"/>
<evidence type="ECO:0000313" key="10">
    <source>
        <dbReference type="Proteomes" id="UP000636949"/>
    </source>
</evidence>
<keyword evidence="7 8" id="KW-0862">Zinc</keyword>
<dbReference type="GO" id="GO:0004222">
    <property type="term" value="F:metalloendopeptidase activity"/>
    <property type="evidence" value="ECO:0007669"/>
    <property type="project" value="InterPro"/>
</dbReference>
<evidence type="ECO:0000256" key="8">
    <source>
        <dbReference type="HAMAP-Rule" id="MF_00009"/>
    </source>
</evidence>
<keyword evidence="8" id="KW-0698">rRNA processing</keyword>
<comment type="similarity">
    <text evidence="1 8">Belongs to the endoribonuclease YbeY family.</text>
</comment>
<dbReference type="OrthoDB" id="9807740at2"/>
<dbReference type="NCBIfam" id="TIGR00043">
    <property type="entry name" value="rRNA maturation RNase YbeY"/>
    <property type="match status" value="1"/>
</dbReference>
<keyword evidence="8" id="KW-0963">Cytoplasm</keyword>
<dbReference type="Pfam" id="PF02130">
    <property type="entry name" value="YbeY"/>
    <property type="match status" value="1"/>
</dbReference>
<reference evidence="9" key="1">
    <citation type="journal article" date="2014" name="Int. J. Syst. Evol. Microbiol.">
        <title>Complete genome sequence of Corynebacterium casei LMG S-19264T (=DSM 44701T), isolated from a smear-ripened cheese.</title>
        <authorList>
            <consortium name="US DOE Joint Genome Institute (JGI-PGF)"/>
            <person name="Walter F."/>
            <person name="Albersmeier A."/>
            <person name="Kalinowski J."/>
            <person name="Ruckert C."/>
        </authorList>
    </citation>
    <scope>NUCLEOTIDE SEQUENCE</scope>
    <source>
        <strain evidence="9">CGMCC 1.15758</strain>
    </source>
</reference>
<feature type="binding site" evidence="8">
    <location>
        <position position="116"/>
    </location>
    <ligand>
        <name>Zn(2+)</name>
        <dbReference type="ChEBI" id="CHEBI:29105"/>
        <note>catalytic</note>
    </ligand>
</feature>
<reference evidence="9" key="2">
    <citation type="submission" date="2020-09" db="EMBL/GenBank/DDBJ databases">
        <authorList>
            <person name="Sun Q."/>
            <person name="Zhou Y."/>
        </authorList>
    </citation>
    <scope>NUCLEOTIDE SEQUENCE</scope>
    <source>
        <strain evidence="9">CGMCC 1.15758</strain>
    </source>
</reference>
<keyword evidence="3 8" id="KW-0540">Nuclease</keyword>
<evidence type="ECO:0000256" key="3">
    <source>
        <dbReference type="ARBA" id="ARBA00022722"/>
    </source>
</evidence>
<comment type="caution">
    <text evidence="9">The sequence shown here is derived from an EMBL/GenBank/DDBJ whole genome shotgun (WGS) entry which is preliminary data.</text>
</comment>
<dbReference type="GO" id="GO:0004521">
    <property type="term" value="F:RNA endonuclease activity"/>
    <property type="evidence" value="ECO:0007669"/>
    <property type="project" value="UniProtKB-UniRule"/>
</dbReference>
<comment type="function">
    <text evidence="8">Single strand-specific metallo-endoribonuclease involved in late-stage 70S ribosome quality control and in maturation of the 3' terminus of the 16S rRNA.</text>
</comment>
<keyword evidence="4 8" id="KW-0479">Metal-binding</keyword>
<evidence type="ECO:0000256" key="4">
    <source>
        <dbReference type="ARBA" id="ARBA00022723"/>
    </source>
</evidence>
<keyword evidence="5 8" id="KW-0255">Endonuclease</keyword>
<keyword evidence="2 8" id="KW-0690">Ribosome biogenesis</keyword>
<organism evidence="9 10">
    <name type="scientific">Cysteiniphilum litorale</name>
    <dbReference type="NCBI Taxonomy" id="2056700"/>
    <lineage>
        <taxon>Bacteria</taxon>
        <taxon>Pseudomonadati</taxon>
        <taxon>Pseudomonadota</taxon>
        <taxon>Gammaproteobacteria</taxon>
        <taxon>Thiotrichales</taxon>
        <taxon>Fastidiosibacteraceae</taxon>
        <taxon>Cysteiniphilum</taxon>
    </lineage>
</organism>
<proteinExistence type="inferred from homology"/>
<gene>
    <name evidence="8 9" type="primary">ybeY</name>
    <name evidence="9" type="ORF">GCM10010995_23520</name>
</gene>
<comment type="subcellular location">
    <subcellularLocation>
        <location evidence="8">Cytoplasm</location>
    </subcellularLocation>
</comment>
<protein>
    <recommendedName>
        <fullName evidence="8">Endoribonuclease YbeY</fullName>
        <ecNumber evidence="8">3.1.-.-</ecNumber>
    </recommendedName>
</protein>
<sequence>MLEIDINNPNALYLPAEDKLNTWAEHTLKFLNKAQAIISIEVVNADEMQHYNNNYRAKDKPTNILSFPFEAPPGLPKDNETEHFLGDLIICPEVLQKEAKEQHKLLDAHWCHILIHGILHLVGYDHIDEEDALEMESIEIALLAELGIDNPYVEK</sequence>
<dbReference type="GO" id="GO:0006364">
    <property type="term" value="P:rRNA processing"/>
    <property type="evidence" value="ECO:0007669"/>
    <property type="project" value="UniProtKB-UniRule"/>
</dbReference>
<dbReference type="GO" id="GO:0008270">
    <property type="term" value="F:zinc ion binding"/>
    <property type="evidence" value="ECO:0007669"/>
    <property type="project" value="UniProtKB-UniRule"/>
</dbReference>
<evidence type="ECO:0000256" key="2">
    <source>
        <dbReference type="ARBA" id="ARBA00022517"/>
    </source>
</evidence>
<keyword evidence="6 8" id="KW-0378">Hydrolase</keyword>
<dbReference type="HAMAP" id="MF_00009">
    <property type="entry name" value="Endoribonucl_YbeY"/>
    <property type="match status" value="1"/>
</dbReference>
<dbReference type="PROSITE" id="PS01306">
    <property type="entry name" value="UPF0054"/>
    <property type="match status" value="1"/>
</dbReference>
<evidence type="ECO:0000256" key="5">
    <source>
        <dbReference type="ARBA" id="ARBA00022759"/>
    </source>
</evidence>
<evidence type="ECO:0000256" key="1">
    <source>
        <dbReference type="ARBA" id="ARBA00010875"/>
    </source>
</evidence>
<dbReference type="Gene3D" id="3.40.390.30">
    <property type="entry name" value="Metalloproteases ('zincins'), catalytic domain"/>
    <property type="match status" value="1"/>
</dbReference>
<comment type="cofactor">
    <cofactor evidence="8">
        <name>Zn(2+)</name>
        <dbReference type="ChEBI" id="CHEBI:29105"/>
    </cofactor>
    <text evidence="8">Binds 1 zinc ion.</text>
</comment>
<dbReference type="EMBL" id="BMJS01000035">
    <property type="protein sequence ID" value="GGG05311.1"/>
    <property type="molecule type" value="Genomic_DNA"/>
</dbReference>